<dbReference type="EMBL" id="BSDI01000023">
    <property type="protein sequence ID" value="GLH99380.1"/>
    <property type="molecule type" value="Genomic_DNA"/>
</dbReference>
<keyword evidence="2" id="KW-1185">Reference proteome</keyword>
<sequence>MTVSPDSLWPPNHKFVAVTLTGATDPDGDKTTLTITGVTQDEPLDGLGDGDTAPDAAVVAGRTDQVQLRAERSGTGDGRVYRISFTVSDGKDRCTGTVYVGVPHDQSGDPAVDTKSVVVNSFG</sequence>
<proteinExistence type="predicted"/>
<organism evidence="1 2">
    <name type="scientific">Phytohabitans aurantiacus</name>
    <dbReference type="NCBI Taxonomy" id="3016789"/>
    <lineage>
        <taxon>Bacteria</taxon>
        <taxon>Bacillati</taxon>
        <taxon>Actinomycetota</taxon>
        <taxon>Actinomycetes</taxon>
        <taxon>Micromonosporales</taxon>
        <taxon>Micromonosporaceae</taxon>
    </lineage>
</organism>
<evidence type="ECO:0000313" key="2">
    <source>
        <dbReference type="Proteomes" id="UP001144280"/>
    </source>
</evidence>
<accession>A0ABQ5QYN0</accession>
<name>A0ABQ5QYN0_9ACTN</name>
<evidence type="ECO:0000313" key="1">
    <source>
        <dbReference type="EMBL" id="GLH99380.1"/>
    </source>
</evidence>
<dbReference type="Proteomes" id="UP001144280">
    <property type="component" value="Unassembled WGS sequence"/>
</dbReference>
<protein>
    <submittedName>
        <fullName evidence="1">Uncharacterized protein</fullName>
    </submittedName>
</protein>
<comment type="caution">
    <text evidence="1">The sequence shown here is derived from an EMBL/GenBank/DDBJ whole genome shotgun (WGS) entry which is preliminary data.</text>
</comment>
<reference evidence="1" key="1">
    <citation type="submission" date="2022-12" db="EMBL/GenBank/DDBJ databases">
        <title>New Phytohabitans aurantiacus sp. RD004123 nov., an actinomycete isolated from soil.</title>
        <authorList>
            <person name="Triningsih D.W."/>
            <person name="Harunari E."/>
            <person name="Igarashi Y."/>
        </authorList>
    </citation>
    <scope>NUCLEOTIDE SEQUENCE</scope>
    <source>
        <strain evidence="1">RD004123</strain>
    </source>
</reference>
<gene>
    <name evidence="1" type="ORF">Pa4123_46560</name>
</gene>